<keyword evidence="2" id="KW-1185">Reference proteome</keyword>
<protein>
    <submittedName>
        <fullName evidence="3">Calponin-homology (CH) domain-containing protein</fullName>
    </submittedName>
</protein>
<evidence type="ECO:0000313" key="1">
    <source>
        <dbReference type="EMBL" id="VDO88025.1"/>
    </source>
</evidence>
<accession>A0A183FT95</accession>
<evidence type="ECO:0000313" key="3">
    <source>
        <dbReference type="WBParaSite" id="HPBE_0001126401-mRNA-1"/>
    </source>
</evidence>
<name>A0A183FT95_HELPZ</name>
<organism evidence="2 3">
    <name type="scientific">Heligmosomoides polygyrus</name>
    <name type="common">Parasitic roundworm</name>
    <dbReference type="NCBI Taxonomy" id="6339"/>
    <lineage>
        <taxon>Eukaryota</taxon>
        <taxon>Metazoa</taxon>
        <taxon>Ecdysozoa</taxon>
        <taxon>Nematoda</taxon>
        <taxon>Chromadorea</taxon>
        <taxon>Rhabditida</taxon>
        <taxon>Rhabditina</taxon>
        <taxon>Rhabditomorpha</taxon>
        <taxon>Strongyloidea</taxon>
        <taxon>Heligmosomidae</taxon>
        <taxon>Heligmosomoides</taxon>
    </lineage>
</organism>
<dbReference type="EMBL" id="UZAH01027042">
    <property type="protein sequence ID" value="VDO88025.1"/>
    <property type="molecule type" value="Genomic_DNA"/>
</dbReference>
<dbReference type="Proteomes" id="UP000050761">
    <property type="component" value="Unassembled WGS sequence"/>
</dbReference>
<gene>
    <name evidence="1" type="ORF">HPBE_LOCUS11265</name>
</gene>
<proteinExistence type="predicted"/>
<reference evidence="1 2" key="1">
    <citation type="submission" date="2018-11" db="EMBL/GenBank/DDBJ databases">
        <authorList>
            <consortium name="Pathogen Informatics"/>
        </authorList>
    </citation>
    <scope>NUCLEOTIDE SEQUENCE [LARGE SCALE GENOMIC DNA]</scope>
</reference>
<dbReference type="AlphaFoldDB" id="A0A183FT95"/>
<evidence type="ECO:0000313" key="2">
    <source>
        <dbReference type="Proteomes" id="UP000050761"/>
    </source>
</evidence>
<dbReference type="WBParaSite" id="HPBE_0001126401-mRNA-1">
    <property type="protein sequence ID" value="HPBE_0001126401-mRNA-1"/>
    <property type="gene ID" value="HPBE_0001126401"/>
</dbReference>
<reference evidence="3" key="2">
    <citation type="submission" date="2019-09" db="UniProtKB">
        <authorList>
            <consortium name="WormBaseParasite"/>
        </authorList>
    </citation>
    <scope>IDENTIFICATION</scope>
</reference>
<accession>A0A3P8CUV7</accession>
<sequence>MVVQLVPAPQHATDARAAFGQVQNVLNEGMFTANLNASKGELLQNPIASCLKHLLAKFRPHINASDGFNVSETAKKASKTKNINGALKLWTARNRRKLLSRIQHKVHVSSHRGSPVTTLALPIVCMQSESQIGVENGCHISSDINKAARVAIAGFLVRKAKNIGSYDSAVTRMTNGSITTTPHENSND</sequence>